<gene>
    <name evidence="1" type="ORF">CURHAP_LOCUS25760</name>
</gene>
<dbReference type="AlphaFoldDB" id="A0A6J5UN04"/>
<proteinExistence type="predicted"/>
<evidence type="ECO:0000313" key="1">
    <source>
        <dbReference type="EMBL" id="CAB4276604.1"/>
    </source>
</evidence>
<reference evidence="1 2" key="1">
    <citation type="submission" date="2020-05" db="EMBL/GenBank/DDBJ databases">
        <authorList>
            <person name="Campoy J."/>
            <person name="Schneeberger K."/>
            <person name="Spophaly S."/>
        </authorList>
    </citation>
    <scope>NUCLEOTIDE SEQUENCE [LARGE SCALE GENOMIC DNA]</scope>
    <source>
        <strain evidence="1">PruArmRojPasFocal</strain>
    </source>
</reference>
<dbReference type="Proteomes" id="UP000507222">
    <property type="component" value="Unassembled WGS sequence"/>
</dbReference>
<organism evidence="1 2">
    <name type="scientific">Prunus armeniaca</name>
    <name type="common">Apricot</name>
    <name type="synonym">Armeniaca vulgaris</name>
    <dbReference type="NCBI Taxonomy" id="36596"/>
    <lineage>
        <taxon>Eukaryota</taxon>
        <taxon>Viridiplantae</taxon>
        <taxon>Streptophyta</taxon>
        <taxon>Embryophyta</taxon>
        <taxon>Tracheophyta</taxon>
        <taxon>Spermatophyta</taxon>
        <taxon>Magnoliopsida</taxon>
        <taxon>eudicotyledons</taxon>
        <taxon>Gunneridae</taxon>
        <taxon>Pentapetalae</taxon>
        <taxon>rosids</taxon>
        <taxon>fabids</taxon>
        <taxon>Rosales</taxon>
        <taxon>Rosaceae</taxon>
        <taxon>Amygdaloideae</taxon>
        <taxon>Amygdaleae</taxon>
        <taxon>Prunus</taxon>
    </lineage>
</organism>
<name>A0A6J5UN04_PRUAR</name>
<protein>
    <submittedName>
        <fullName evidence="1">Uncharacterized protein</fullName>
    </submittedName>
</protein>
<evidence type="ECO:0000313" key="2">
    <source>
        <dbReference type="Proteomes" id="UP000507222"/>
    </source>
</evidence>
<accession>A0A6J5UN04</accession>
<dbReference type="EMBL" id="CAEKDK010000004">
    <property type="protein sequence ID" value="CAB4276604.1"/>
    <property type="molecule type" value="Genomic_DNA"/>
</dbReference>
<sequence>MYTEELQKLLDPPHNIKWEEKEEEIFSISQRYRQLVGSSSAESAEAACKITDSSRWVKLVDCSSCNLMFRVKYNRLENGACGVLL</sequence>